<dbReference type="OrthoDB" id="10056300at2759"/>
<protein>
    <submittedName>
        <fullName evidence="3">Reverse transcriptase</fullName>
    </submittedName>
</protein>
<dbReference type="Gene3D" id="3.10.10.10">
    <property type="entry name" value="HIV Type 1 Reverse Transcriptase, subunit A, domain 1"/>
    <property type="match status" value="1"/>
</dbReference>
<keyword evidence="2" id="KW-1185">Reference proteome</keyword>
<proteinExistence type="predicted"/>
<reference evidence="3" key="1">
    <citation type="submission" date="2016-06" db="UniProtKB">
        <authorList>
            <consortium name="WormBaseParasite"/>
        </authorList>
    </citation>
    <scope>IDENTIFICATION</scope>
</reference>
<evidence type="ECO:0000313" key="2">
    <source>
        <dbReference type="Proteomes" id="UP000272942"/>
    </source>
</evidence>
<reference evidence="1 2" key="2">
    <citation type="submission" date="2018-11" db="EMBL/GenBank/DDBJ databases">
        <authorList>
            <consortium name="Pathogen Informatics"/>
        </authorList>
    </citation>
    <scope>NUCLEOTIDE SEQUENCE [LARGE SCALE GENOMIC DNA]</scope>
    <source>
        <strain evidence="1 2">Egypt</strain>
    </source>
</reference>
<evidence type="ECO:0000313" key="3">
    <source>
        <dbReference type="WBParaSite" id="ECPE_0001744501-mRNA-1"/>
    </source>
</evidence>
<dbReference type="SUPFAM" id="SSF56672">
    <property type="entry name" value="DNA/RNA polymerases"/>
    <property type="match status" value="1"/>
</dbReference>
<evidence type="ECO:0000313" key="1">
    <source>
        <dbReference type="EMBL" id="VDP94691.1"/>
    </source>
</evidence>
<accession>A0A183BDW5</accession>
<dbReference type="Proteomes" id="UP000272942">
    <property type="component" value="Unassembled WGS sequence"/>
</dbReference>
<dbReference type="AlphaFoldDB" id="A0A183BDW5"/>
<dbReference type="EMBL" id="UZAN01069125">
    <property type="protein sequence ID" value="VDP94691.1"/>
    <property type="molecule type" value="Genomic_DNA"/>
</dbReference>
<name>A0A183BDW5_9TREM</name>
<dbReference type="InterPro" id="IPR043502">
    <property type="entry name" value="DNA/RNA_pol_sf"/>
</dbReference>
<dbReference type="WBParaSite" id="ECPE_0001744501-mRNA-1">
    <property type="protein sequence ID" value="ECPE_0001744501-mRNA-1"/>
    <property type="gene ID" value="ECPE_0001744501"/>
</dbReference>
<sequence>MPITSHLQRLVVQCSGNVDGMKAPSVKLEVDGEPIFLKRRVLPCGQREGVLKAIQNMEQNGVISKVESSAWATPIVVATKSDDRTPWICRDYRLTLNPRLRRFAATTMEPEDFMK</sequence>
<organism evidence="3">
    <name type="scientific">Echinostoma caproni</name>
    <dbReference type="NCBI Taxonomy" id="27848"/>
    <lineage>
        <taxon>Eukaryota</taxon>
        <taxon>Metazoa</taxon>
        <taxon>Spiralia</taxon>
        <taxon>Lophotrochozoa</taxon>
        <taxon>Platyhelminthes</taxon>
        <taxon>Trematoda</taxon>
        <taxon>Digenea</taxon>
        <taxon>Plagiorchiida</taxon>
        <taxon>Echinostomata</taxon>
        <taxon>Echinostomatoidea</taxon>
        <taxon>Echinostomatidae</taxon>
        <taxon>Echinostoma</taxon>
    </lineage>
</organism>
<gene>
    <name evidence="1" type="ORF">ECPE_LOCUS17400</name>
</gene>